<dbReference type="Pfam" id="PF09991">
    <property type="entry name" value="DUF2232"/>
    <property type="match status" value="1"/>
</dbReference>
<feature type="transmembrane region" description="Helical" evidence="1">
    <location>
        <begin position="106"/>
        <end position="128"/>
    </location>
</feature>
<keyword evidence="1" id="KW-0472">Membrane</keyword>
<name>A0A173ZUV8_9FIRM</name>
<dbReference type="AlphaFoldDB" id="A0A173ZUV8"/>
<feature type="transmembrane region" description="Helical" evidence="1">
    <location>
        <begin position="221"/>
        <end position="237"/>
    </location>
</feature>
<feature type="transmembrane region" description="Helical" evidence="1">
    <location>
        <begin position="249"/>
        <end position="270"/>
    </location>
</feature>
<keyword evidence="3" id="KW-1185">Reference proteome</keyword>
<dbReference type="OrthoDB" id="2987886at2"/>
<gene>
    <name evidence="2" type="ORF">ERS852385_01400</name>
</gene>
<organism evidence="2 3">
    <name type="scientific">Mitsuokella jalaludinii</name>
    <dbReference type="NCBI Taxonomy" id="187979"/>
    <lineage>
        <taxon>Bacteria</taxon>
        <taxon>Bacillati</taxon>
        <taxon>Bacillota</taxon>
        <taxon>Negativicutes</taxon>
        <taxon>Selenomonadales</taxon>
        <taxon>Selenomonadaceae</taxon>
        <taxon>Mitsuokella</taxon>
    </lineage>
</organism>
<feature type="transmembrane region" description="Helical" evidence="1">
    <location>
        <begin position="175"/>
        <end position="200"/>
    </location>
</feature>
<feature type="transmembrane region" description="Helical" evidence="1">
    <location>
        <begin position="282"/>
        <end position="304"/>
    </location>
</feature>
<dbReference type="PANTHER" id="PTHR41324">
    <property type="entry name" value="MEMBRANE PROTEIN-RELATED"/>
    <property type="match status" value="1"/>
</dbReference>
<keyword evidence="1" id="KW-1133">Transmembrane helix</keyword>
<feature type="transmembrane region" description="Helical" evidence="1">
    <location>
        <begin position="20"/>
        <end position="48"/>
    </location>
</feature>
<accession>A0A173ZUV8</accession>
<reference evidence="2 3" key="1">
    <citation type="submission" date="2015-09" db="EMBL/GenBank/DDBJ databases">
        <authorList>
            <consortium name="Pathogen Informatics"/>
        </authorList>
    </citation>
    <scope>NUCLEOTIDE SEQUENCE [LARGE SCALE GENOMIC DNA]</scope>
    <source>
        <strain evidence="2 3">2789STDY5608828</strain>
    </source>
</reference>
<proteinExistence type="predicted"/>
<dbReference type="PANTHER" id="PTHR41324:SF1">
    <property type="entry name" value="DUF2232 DOMAIN-CONTAINING PROTEIN"/>
    <property type="match status" value="1"/>
</dbReference>
<dbReference type="STRING" id="187979.ERS852385_01400"/>
<dbReference type="RefSeq" id="WP_036377143.1">
    <property type="nucleotide sequence ID" value="NZ_CABIWZ010000008.1"/>
</dbReference>
<feature type="transmembrane region" description="Helical" evidence="1">
    <location>
        <begin position="55"/>
        <end position="71"/>
    </location>
</feature>
<evidence type="ECO:0000256" key="1">
    <source>
        <dbReference type="SAM" id="Phobius"/>
    </source>
</evidence>
<evidence type="ECO:0000313" key="3">
    <source>
        <dbReference type="Proteomes" id="UP000095546"/>
    </source>
</evidence>
<dbReference type="eggNOG" id="COG4241">
    <property type="taxonomic scope" value="Bacteria"/>
</dbReference>
<dbReference type="InterPro" id="IPR018710">
    <property type="entry name" value="DUF2232"/>
</dbReference>
<evidence type="ECO:0000313" key="2">
    <source>
        <dbReference type="EMBL" id="CUN80081.1"/>
    </source>
</evidence>
<dbReference type="Proteomes" id="UP000095546">
    <property type="component" value="Unassembled WGS sequence"/>
</dbReference>
<keyword evidence="1" id="KW-0812">Transmembrane</keyword>
<sequence>MTSHRITPLTESGLLSALTVILALAAVYLPVVGVVASLVWAIPVIVLVVRHGLRWGAMAVLVSGVIMALLIEPTISLRMVLSFGPTGLVLGYAFRRRWSGAQAFGTTLVASVAGKLLTFGLLFLLTSVNPLNMQMDVMQQSFDETFAVYEQMGMDKAAIEASRAQVQEALTYLNLLLPFVVGVMGLLDAAVAYIVGSRVLRRLGESVPQLPPFAEWRLPQFFLYLLGFALVGIYWGGSREIQPLYQAAFNLNMVAMGAGVIQGLSLMSYVMDRFRVGKVMRICLYAFVLLGGVLMQILAFTGLFDMLFDYRRRFGQKKS</sequence>
<dbReference type="EMBL" id="CYYU01000008">
    <property type="protein sequence ID" value="CUN80081.1"/>
    <property type="molecule type" value="Genomic_DNA"/>
</dbReference>
<protein>
    <submittedName>
        <fullName evidence="2">Predicted membrane protein</fullName>
    </submittedName>
</protein>